<gene>
    <name evidence="1" type="ORF">RB653_010331</name>
</gene>
<evidence type="ECO:0000313" key="1">
    <source>
        <dbReference type="EMBL" id="KAK5575075.1"/>
    </source>
</evidence>
<comment type="caution">
    <text evidence="1">The sequence shown here is derived from an EMBL/GenBank/DDBJ whole genome shotgun (WGS) entry which is preliminary data.</text>
</comment>
<reference evidence="1 2" key="1">
    <citation type="submission" date="2023-11" db="EMBL/GenBank/DDBJ databases">
        <title>Dfirmibasis_genome.</title>
        <authorList>
            <person name="Edelbroek B."/>
            <person name="Kjellin J."/>
            <person name="Jerlstrom-Hultqvist J."/>
            <person name="Soderbom F."/>
        </authorList>
    </citation>
    <scope>NUCLEOTIDE SEQUENCE [LARGE SCALE GENOMIC DNA]</scope>
    <source>
        <strain evidence="1 2">TNS-C-14</strain>
    </source>
</reference>
<evidence type="ECO:0000313" key="2">
    <source>
        <dbReference type="Proteomes" id="UP001344447"/>
    </source>
</evidence>
<accession>A0AAN7YVM1</accession>
<name>A0AAN7YVM1_9MYCE</name>
<keyword evidence="2" id="KW-1185">Reference proteome</keyword>
<organism evidence="1 2">
    <name type="scientific">Dictyostelium firmibasis</name>
    <dbReference type="NCBI Taxonomy" id="79012"/>
    <lineage>
        <taxon>Eukaryota</taxon>
        <taxon>Amoebozoa</taxon>
        <taxon>Evosea</taxon>
        <taxon>Eumycetozoa</taxon>
        <taxon>Dictyostelia</taxon>
        <taxon>Dictyosteliales</taxon>
        <taxon>Dictyosteliaceae</taxon>
        <taxon>Dictyostelium</taxon>
    </lineage>
</organism>
<protein>
    <submittedName>
        <fullName evidence="1">Uncharacterized protein</fullName>
    </submittedName>
</protein>
<proteinExistence type="predicted"/>
<dbReference type="Proteomes" id="UP001344447">
    <property type="component" value="Unassembled WGS sequence"/>
</dbReference>
<sequence length="40" mass="4674">MKWGSWIIRGGIYNSIGGSVFKENNRKYNTNTRIRILLCN</sequence>
<dbReference type="AlphaFoldDB" id="A0AAN7YVM1"/>
<dbReference type="EMBL" id="JAVFKY010000006">
    <property type="protein sequence ID" value="KAK5575075.1"/>
    <property type="molecule type" value="Genomic_DNA"/>
</dbReference>